<dbReference type="SMART" id="SM00488">
    <property type="entry name" value="DEXDc2"/>
    <property type="match status" value="1"/>
</dbReference>
<evidence type="ECO:0000256" key="2">
    <source>
        <dbReference type="ARBA" id="ARBA00004123"/>
    </source>
</evidence>
<keyword evidence="7" id="KW-0347">Helicase</keyword>
<dbReference type="Proteomes" id="UP000728032">
    <property type="component" value="Unassembled WGS sequence"/>
</dbReference>
<gene>
    <name evidence="15" type="ORF">ONB1V03_LOCUS319</name>
</gene>
<dbReference type="InterPro" id="IPR010614">
    <property type="entry name" value="RAD3-like_helicase_DEAD"/>
</dbReference>
<dbReference type="GO" id="GO:0034085">
    <property type="term" value="P:establishment of sister chromatid cohesion"/>
    <property type="evidence" value="ECO:0007669"/>
    <property type="project" value="TreeGrafter"/>
</dbReference>
<keyword evidence="8" id="KW-0067">ATP-binding</keyword>
<keyword evidence="16" id="KW-1185">Reference proteome</keyword>
<comment type="subcellular location">
    <subcellularLocation>
        <location evidence="2">Nucleus</location>
    </subcellularLocation>
</comment>
<evidence type="ECO:0000313" key="16">
    <source>
        <dbReference type="Proteomes" id="UP000728032"/>
    </source>
</evidence>
<evidence type="ECO:0000256" key="10">
    <source>
        <dbReference type="ARBA" id="ARBA00023014"/>
    </source>
</evidence>
<evidence type="ECO:0000256" key="5">
    <source>
        <dbReference type="ARBA" id="ARBA00022741"/>
    </source>
</evidence>
<dbReference type="InterPro" id="IPR014013">
    <property type="entry name" value="Helic_SF1/SF2_ATP-bd_DinG/Rad3"/>
</dbReference>
<keyword evidence="6" id="KW-0378">Hydrolase</keyword>
<comment type="cofactor">
    <cofactor evidence="1">
        <name>[4Fe-4S] cluster</name>
        <dbReference type="ChEBI" id="CHEBI:49883"/>
    </cofactor>
</comment>
<evidence type="ECO:0000259" key="14">
    <source>
        <dbReference type="PROSITE" id="PS51193"/>
    </source>
</evidence>
<dbReference type="GO" id="GO:0046872">
    <property type="term" value="F:metal ion binding"/>
    <property type="evidence" value="ECO:0007669"/>
    <property type="project" value="UniProtKB-KW"/>
</dbReference>
<keyword evidence="4" id="KW-0479">Metal-binding</keyword>
<keyword evidence="5" id="KW-0547">Nucleotide-binding</keyword>
<evidence type="ECO:0000256" key="3">
    <source>
        <dbReference type="ARBA" id="ARBA00008435"/>
    </source>
</evidence>
<dbReference type="InterPro" id="IPR006555">
    <property type="entry name" value="ATP-dep_Helicase_C"/>
</dbReference>
<keyword evidence="12" id="KW-0539">Nucleus</keyword>
<evidence type="ECO:0000313" key="15">
    <source>
        <dbReference type="EMBL" id="CAD7636636.1"/>
    </source>
</evidence>
<dbReference type="SMART" id="SM00491">
    <property type="entry name" value="HELICc2"/>
    <property type="match status" value="1"/>
</dbReference>
<keyword evidence="11" id="KW-0413">Isomerase</keyword>
<dbReference type="InterPro" id="IPR045028">
    <property type="entry name" value="DinG/Rad3-like"/>
</dbReference>
<dbReference type="GO" id="GO:0003677">
    <property type="term" value="F:DNA binding"/>
    <property type="evidence" value="ECO:0007669"/>
    <property type="project" value="InterPro"/>
</dbReference>
<evidence type="ECO:0000256" key="7">
    <source>
        <dbReference type="ARBA" id="ARBA00022806"/>
    </source>
</evidence>
<evidence type="ECO:0000256" key="6">
    <source>
        <dbReference type="ARBA" id="ARBA00022801"/>
    </source>
</evidence>
<evidence type="ECO:0000256" key="9">
    <source>
        <dbReference type="ARBA" id="ARBA00023004"/>
    </source>
</evidence>
<protein>
    <recommendedName>
        <fullName evidence="14">Helicase ATP-binding domain-containing protein</fullName>
    </recommendedName>
</protein>
<dbReference type="SUPFAM" id="SSF52540">
    <property type="entry name" value="P-loop containing nucleoside triphosphate hydrolases"/>
    <property type="match status" value="2"/>
</dbReference>
<dbReference type="EMBL" id="CAJPVJ010000014">
    <property type="protein sequence ID" value="CAG2158028.1"/>
    <property type="molecule type" value="Genomic_DNA"/>
</dbReference>
<dbReference type="GO" id="GO:0051536">
    <property type="term" value="F:iron-sulfur cluster binding"/>
    <property type="evidence" value="ECO:0007669"/>
    <property type="project" value="UniProtKB-KW"/>
</dbReference>
<evidence type="ECO:0000256" key="8">
    <source>
        <dbReference type="ARBA" id="ARBA00022840"/>
    </source>
</evidence>
<keyword evidence="9" id="KW-0408">Iron</keyword>
<dbReference type="GO" id="GO:0016818">
    <property type="term" value="F:hydrolase activity, acting on acid anhydrides, in phosphorus-containing anhydrides"/>
    <property type="evidence" value="ECO:0007669"/>
    <property type="project" value="InterPro"/>
</dbReference>
<dbReference type="GO" id="GO:0006139">
    <property type="term" value="P:nucleobase-containing compound metabolic process"/>
    <property type="evidence" value="ECO:0007669"/>
    <property type="project" value="InterPro"/>
</dbReference>
<comment type="similarity">
    <text evidence="3">Belongs to the DEAD box helicase family. DEAH subfamily. DDX11/CHL1 sub-subfamily.</text>
</comment>
<dbReference type="PANTHER" id="PTHR11472">
    <property type="entry name" value="DNA REPAIR DEAD HELICASE RAD3/XP-D SUBFAMILY MEMBER"/>
    <property type="match status" value="1"/>
</dbReference>
<dbReference type="InterPro" id="IPR013020">
    <property type="entry name" value="Rad3/Chl1-like"/>
</dbReference>
<dbReference type="AlphaFoldDB" id="A0A7R9L8B7"/>
<dbReference type="EMBL" id="OC914839">
    <property type="protein sequence ID" value="CAD7636636.1"/>
    <property type="molecule type" value="Genomic_DNA"/>
</dbReference>
<keyword evidence="10" id="KW-0411">Iron-sulfur</keyword>
<dbReference type="InterPro" id="IPR002464">
    <property type="entry name" value="DNA/RNA_helicase_DEAH_CS"/>
</dbReference>
<evidence type="ECO:0000256" key="13">
    <source>
        <dbReference type="SAM" id="Coils"/>
    </source>
</evidence>
<dbReference type="PROSITE" id="PS51193">
    <property type="entry name" value="HELICASE_ATP_BIND_2"/>
    <property type="match status" value="1"/>
</dbReference>
<name>A0A7R9L8B7_9ACAR</name>
<evidence type="ECO:0000256" key="4">
    <source>
        <dbReference type="ARBA" id="ARBA00022723"/>
    </source>
</evidence>
<proteinExistence type="inferred from homology"/>
<dbReference type="Pfam" id="PF13307">
    <property type="entry name" value="Helicase_C_2"/>
    <property type="match status" value="1"/>
</dbReference>
<feature type="coiled-coil region" evidence="13">
    <location>
        <begin position="60"/>
        <end position="87"/>
    </location>
</feature>
<feature type="domain" description="Helicase ATP-binding" evidence="14">
    <location>
        <begin position="6"/>
        <end position="402"/>
    </location>
</feature>
<dbReference type="CDD" id="cd18788">
    <property type="entry name" value="SF2_C_XPD"/>
    <property type="match status" value="1"/>
</dbReference>
<dbReference type="GO" id="GO:0006974">
    <property type="term" value="P:DNA damage response"/>
    <property type="evidence" value="ECO:0007669"/>
    <property type="project" value="UniProtKB-ARBA"/>
</dbReference>
<dbReference type="InterPro" id="IPR027417">
    <property type="entry name" value="P-loop_NTPase"/>
</dbReference>
<accession>A0A7R9L8B7</accession>
<reference evidence="15" key="1">
    <citation type="submission" date="2020-11" db="EMBL/GenBank/DDBJ databases">
        <authorList>
            <person name="Tran Van P."/>
        </authorList>
    </citation>
    <scope>NUCLEOTIDE SEQUENCE</scope>
</reference>
<dbReference type="GO" id="GO:0005634">
    <property type="term" value="C:nucleus"/>
    <property type="evidence" value="ECO:0007669"/>
    <property type="project" value="UniProtKB-SubCell"/>
</dbReference>
<keyword evidence="13" id="KW-0175">Coiled coil</keyword>
<dbReference type="PROSITE" id="PS00690">
    <property type="entry name" value="DEAH_ATP_HELICASE"/>
    <property type="match status" value="1"/>
</dbReference>
<dbReference type="NCBIfam" id="TIGR00604">
    <property type="entry name" value="rad3"/>
    <property type="match status" value="1"/>
</dbReference>
<dbReference type="InterPro" id="IPR006554">
    <property type="entry name" value="Helicase-like_DEXD_c2"/>
</dbReference>
<evidence type="ECO:0000256" key="1">
    <source>
        <dbReference type="ARBA" id="ARBA00001966"/>
    </source>
</evidence>
<dbReference type="OrthoDB" id="267079at2759"/>
<evidence type="ECO:0000256" key="12">
    <source>
        <dbReference type="ARBA" id="ARBA00023242"/>
    </source>
</evidence>
<dbReference type="Gene3D" id="3.40.50.300">
    <property type="entry name" value="P-loop containing nucleotide triphosphate hydrolases"/>
    <property type="match status" value="3"/>
</dbReference>
<dbReference type="GO" id="GO:0003678">
    <property type="term" value="F:DNA helicase activity"/>
    <property type="evidence" value="ECO:0007669"/>
    <property type="project" value="InterPro"/>
</dbReference>
<dbReference type="Pfam" id="PF06733">
    <property type="entry name" value="DEAD_2"/>
    <property type="match status" value="1"/>
</dbReference>
<sequence length="847" mass="96341">MSSSTSSSRYKFPFMAYDIQEQLMDAMYSALDQKKVAIVESPTGTGKSLSIICATIQWIQDFHTNELKRLTRQLQTLNKEIERLDADSKVSSDWIELQDKKSMVCRQKEVIVKQLNAFDVKNQRNKALVDRRSNSLVRHSLVLKHKNVSKKLRTDTNCGDELSACDNETDEDFVDYCSDEEVMDEKVSAEESETFVRPKIYYASRTHSQLSQFIREIQRTTYSRGDTPLRAVPLGSRNNYCINDRVLRLNNNHLINEKCIELQNSSNSQTKCQFFKKSVMNELKDEVLADVLDIEDINKLGKGVKACPYYSTRLAIPEAEIVIMPYNVLLHSPTRQSYGIDLVDSVVVVDEAHNLMETIHNIHSIELKGSHVMDALTQLNAYLARYKTRLSARNAMHIKQIVFILNVFSKHFKTSAQNDCQSVCERVEFLIRLGIENLNLFQILDYCQKSQIARKLFGFSKRQQSVANDIKPDKAVNGTTAFLAKMKAKSIELQSIASNTSTPEEEVKVYGSPLYLIQEFLRALVNSNSNAKIITKYDKNSIRECCVKYILLNPFSQFKDIVSECRSVVLCGGTMKPFDEYIDHLFTPLGITSDRLLTFSCGHVIPDSHLLAVALGMGPNGKTLNYTFQNRTNNSMIEETGKTVVNMCAVIPDGIVCFFPSYELEDIYYKSWQKCGIIKSIESKGKTVFREPRKASMVHTILSDYNRAITGTNNRGALLLCVVGGKMSEGINFSDHLGRGVIVVGLPYANKQSLELTQKMQYLDSLKPNAGNVFYENLCLKAVNQSIGRAIRHKNDFAVIILLDNRYTNRQNIRQNLPDWIRARLLCVDSFPKAFSSIRQFFHNKQK</sequence>
<dbReference type="GO" id="GO:0005524">
    <property type="term" value="F:ATP binding"/>
    <property type="evidence" value="ECO:0007669"/>
    <property type="project" value="UniProtKB-KW"/>
</dbReference>
<organism evidence="15">
    <name type="scientific">Oppiella nova</name>
    <dbReference type="NCBI Taxonomy" id="334625"/>
    <lineage>
        <taxon>Eukaryota</taxon>
        <taxon>Metazoa</taxon>
        <taxon>Ecdysozoa</taxon>
        <taxon>Arthropoda</taxon>
        <taxon>Chelicerata</taxon>
        <taxon>Arachnida</taxon>
        <taxon>Acari</taxon>
        <taxon>Acariformes</taxon>
        <taxon>Sarcoptiformes</taxon>
        <taxon>Oribatida</taxon>
        <taxon>Brachypylina</taxon>
        <taxon>Oppioidea</taxon>
        <taxon>Oppiidae</taxon>
        <taxon>Oppiella</taxon>
    </lineage>
</organism>
<dbReference type="PANTHER" id="PTHR11472:SF41">
    <property type="entry name" value="ATP-DEPENDENT DNA HELICASE DDX11-RELATED"/>
    <property type="match status" value="1"/>
</dbReference>
<dbReference type="FunFam" id="3.40.50.300:FF:000135">
    <property type="entry name" value="DNA repair helicase RAD3, putative"/>
    <property type="match status" value="1"/>
</dbReference>
<evidence type="ECO:0000256" key="11">
    <source>
        <dbReference type="ARBA" id="ARBA00023235"/>
    </source>
</evidence>